<dbReference type="AlphaFoldDB" id="A0A8X6IKP0"/>
<evidence type="ECO:0000313" key="2">
    <source>
        <dbReference type="Proteomes" id="UP000886998"/>
    </source>
</evidence>
<evidence type="ECO:0000313" key="1">
    <source>
        <dbReference type="EMBL" id="GFS49186.1"/>
    </source>
</evidence>
<sequence length="122" mass="13306">MEPNGRDLVLFILSPFWEGHGCHGPLGGEMGPFSHSHPNGWMAIGTGPFKHGWGGAREGGAAPAEIGRPGPAYGKTQICLRRELWVKNLVLHLKGTSNRAFKKRTEWGKGKFKTFPQACGEI</sequence>
<reference evidence="1" key="1">
    <citation type="submission" date="2020-08" db="EMBL/GenBank/DDBJ databases">
        <title>Multicomponent nature underlies the extraordinary mechanical properties of spider dragline silk.</title>
        <authorList>
            <person name="Kono N."/>
            <person name="Nakamura H."/>
            <person name="Mori M."/>
            <person name="Yoshida Y."/>
            <person name="Ohtoshi R."/>
            <person name="Malay A.D."/>
            <person name="Moran D.A.P."/>
            <person name="Tomita M."/>
            <person name="Numata K."/>
            <person name="Arakawa K."/>
        </authorList>
    </citation>
    <scope>NUCLEOTIDE SEQUENCE</scope>
</reference>
<accession>A0A8X6IKP0</accession>
<comment type="caution">
    <text evidence="1">The sequence shown here is derived from an EMBL/GenBank/DDBJ whole genome shotgun (WGS) entry which is preliminary data.</text>
</comment>
<organism evidence="1 2">
    <name type="scientific">Trichonephila inaurata madagascariensis</name>
    <dbReference type="NCBI Taxonomy" id="2747483"/>
    <lineage>
        <taxon>Eukaryota</taxon>
        <taxon>Metazoa</taxon>
        <taxon>Ecdysozoa</taxon>
        <taxon>Arthropoda</taxon>
        <taxon>Chelicerata</taxon>
        <taxon>Arachnida</taxon>
        <taxon>Araneae</taxon>
        <taxon>Araneomorphae</taxon>
        <taxon>Entelegynae</taxon>
        <taxon>Araneoidea</taxon>
        <taxon>Nephilidae</taxon>
        <taxon>Trichonephila</taxon>
        <taxon>Trichonephila inaurata</taxon>
    </lineage>
</organism>
<protein>
    <submittedName>
        <fullName evidence="1">Uncharacterized protein</fullName>
    </submittedName>
</protein>
<proteinExistence type="predicted"/>
<name>A0A8X6IKP0_9ARAC</name>
<gene>
    <name evidence="1" type="ORF">TNIN_490201</name>
</gene>
<dbReference type="Proteomes" id="UP000886998">
    <property type="component" value="Unassembled WGS sequence"/>
</dbReference>
<dbReference type="EMBL" id="BMAV01026309">
    <property type="protein sequence ID" value="GFS49186.1"/>
    <property type="molecule type" value="Genomic_DNA"/>
</dbReference>
<keyword evidence="2" id="KW-1185">Reference proteome</keyword>